<accession>A0A0L9UI85</accession>
<dbReference type="InterPro" id="IPR036885">
    <property type="entry name" value="SWIB_MDM2_dom_sf"/>
</dbReference>
<dbReference type="Pfam" id="PF02201">
    <property type="entry name" value="SWIB"/>
    <property type="match status" value="1"/>
</dbReference>
<dbReference type="PROSITE" id="PS51925">
    <property type="entry name" value="SWIB_MDM2"/>
    <property type="match status" value="1"/>
</dbReference>
<evidence type="ECO:0000313" key="5">
    <source>
        <dbReference type="Proteomes" id="UP000743370"/>
    </source>
</evidence>
<dbReference type="InterPro" id="IPR019835">
    <property type="entry name" value="SWIB_domain"/>
</dbReference>
<evidence type="ECO:0000313" key="4">
    <source>
        <dbReference type="Proteomes" id="UP000053144"/>
    </source>
</evidence>
<gene>
    <name evidence="2" type="ORF">HKW66_Vig0206240</name>
    <name evidence="3" type="ORF">LR48_Vigan05g004700</name>
</gene>
<reference evidence="3" key="2">
    <citation type="submission" date="2015-02" db="EMBL/GenBank/DDBJ databases">
        <authorList>
            <person name="Chooi Y.-H."/>
        </authorList>
    </citation>
    <scope>NUCLEOTIDE SEQUENCE</scope>
    <source>
        <tissue evidence="3">Seedling</tissue>
    </source>
</reference>
<dbReference type="CDD" id="cd10567">
    <property type="entry name" value="SWIB-MDM2_like"/>
    <property type="match status" value="1"/>
</dbReference>
<proteinExistence type="predicted"/>
<evidence type="ECO:0000313" key="3">
    <source>
        <dbReference type="EMBL" id="KOM42443.1"/>
    </source>
</evidence>
<dbReference type="Proteomes" id="UP000053144">
    <property type="component" value="Chromosome 5"/>
</dbReference>
<sequence>MVRTVISRKIRGIMKPRDFTPEMAALVGAQQISRTQALKVIWAYIKANNLQDPEDKRTIICDEKLKKIFEERDRVGMLEVARLISPHFLKTEV</sequence>
<protein>
    <recommendedName>
        <fullName evidence="1">DM2 domain-containing protein</fullName>
    </recommendedName>
</protein>
<dbReference type="Gramene" id="KOM42443">
    <property type="protein sequence ID" value="KOM42443"/>
    <property type="gene ID" value="LR48_Vigan05g004700"/>
</dbReference>
<dbReference type="KEGG" id="var:108333445"/>
<feature type="domain" description="DM2" evidence="1">
    <location>
        <begin position="12"/>
        <end position="90"/>
    </location>
</feature>
<evidence type="ECO:0000259" key="1">
    <source>
        <dbReference type="PROSITE" id="PS51925"/>
    </source>
</evidence>
<dbReference type="Gene3D" id="1.10.245.10">
    <property type="entry name" value="SWIB/MDM2 domain"/>
    <property type="match status" value="1"/>
</dbReference>
<name>A0A0L9UI85_PHAAN</name>
<reference evidence="4" key="1">
    <citation type="journal article" date="2015" name="Proc. Natl. Acad. Sci. U.S.A.">
        <title>Genome sequencing of adzuki bean (Vigna angularis) provides insight into high starch and low fat accumulation and domestication.</title>
        <authorList>
            <person name="Yang K."/>
            <person name="Tian Z."/>
            <person name="Chen C."/>
            <person name="Luo L."/>
            <person name="Zhao B."/>
            <person name="Wang Z."/>
            <person name="Yu L."/>
            <person name="Li Y."/>
            <person name="Sun Y."/>
            <person name="Li W."/>
            <person name="Chen Y."/>
            <person name="Li Y."/>
            <person name="Zhang Y."/>
            <person name="Ai D."/>
            <person name="Zhao J."/>
            <person name="Shang C."/>
            <person name="Ma Y."/>
            <person name="Wu B."/>
            <person name="Wang M."/>
            <person name="Gao L."/>
            <person name="Sun D."/>
            <person name="Zhang P."/>
            <person name="Guo F."/>
            <person name="Wang W."/>
            <person name="Li Y."/>
            <person name="Wang J."/>
            <person name="Varshney R.K."/>
            <person name="Wang J."/>
            <person name="Ling H.Q."/>
            <person name="Wan P."/>
        </authorList>
    </citation>
    <scope>NUCLEOTIDE SEQUENCE</scope>
    <source>
        <strain evidence="4">cv. Jingnong 6</strain>
    </source>
</reference>
<dbReference type="PANTHER" id="PTHR13844">
    <property type="entry name" value="SWI/SNF-RELATED MATRIX-ASSOCIATED ACTIN-DEPENDENT REGULATOR OF CHROMATIN SUBFAMILY D"/>
    <property type="match status" value="1"/>
</dbReference>
<organism evidence="3 4">
    <name type="scientific">Phaseolus angularis</name>
    <name type="common">Azuki bean</name>
    <name type="synonym">Vigna angularis</name>
    <dbReference type="NCBI Taxonomy" id="3914"/>
    <lineage>
        <taxon>Eukaryota</taxon>
        <taxon>Viridiplantae</taxon>
        <taxon>Streptophyta</taxon>
        <taxon>Embryophyta</taxon>
        <taxon>Tracheophyta</taxon>
        <taxon>Spermatophyta</taxon>
        <taxon>Magnoliopsida</taxon>
        <taxon>eudicotyledons</taxon>
        <taxon>Gunneridae</taxon>
        <taxon>Pentapetalae</taxon>
        <taxon>rosids</taxon>
        <taxon>fabids</taxon>
        <taxon>Fabales</taxon>
        <taxon>Fabaceae</taxon>
        <taxon>Papilionoideae</taxon>
        <taxon>50 kb inversion clade</taxon>
        <taxon>NPAAA clade</taxon>
        <taxon>indigoferoid/millettioid clade</taxon>
        <taxon>Phaseoleae</taxon>
        <taxon>Vigna</taxon>
    </lineage>
</organism>
<dbReference type="Proteomes" id="UP000743370">
    <property type="component" value="Unassembled WGS sequence"/>
</dbReference>
<evidence type="ECO:0000313" key="2">
    <source>
        <dbReference type="EMBL" id="KAG2372507.1"/>
    </source>
</evidence>
<dbReference type="OrthoDB" id="10251073at2759"/>
<dbReference type="EMBL" id="JABFOF010000011">
    <property type="protein sequence ID" value="KAG2372507.1"/>
    <property type="molecule type" value="Genomic_DNA"/>
</dbReference>
<dbReference type="SMART" id="SM00151">
    <property type="entry name" value="SWIB"/>
    <property type="match status" value="1"/>
</dbReference>
<dbReference type="SUPFAM" id="SSF47592">
    <property type="entry name" value="SWIB/MDM2 domain"/>
    <property type="match status" value="1"/>
</dbReference>
<dbReference type="EMBL" id="CM003375">
    <property type="protein sequence ID" value="KOM42443.1"/>
    <property type="molecule type" value="Genomic_DNA"/>
</dbReference>
<dbReference type="OMA" id="HSNHEIM"/>
<dbReference type="AlphaFoldDB" id="A0A0L9UI85"/>
<dbReference type="STRING" id="3914.A0A0L9UI85"/>
<dbReference type="InterPro" id="IPR003121">
    <property type="entry name" value="SWIB_MDM2_domain"/>
</dbReference>
<reference evidence="2 5" key="3">
    <citation type="submission" date="2020-05" db="EMBL/GenBank/DDBJ databases">
        <title>Vigna angularis (adzuki bean) Var. LongXiaoDou No. 4 denovo assembly.</title>
        <authorList>
            <person name="Xiang H."/>
        </authorList>
    </citation>
    <scope>NUCLEOTIDE SEQUENCE [LARGE SCALE GENOMIC DNA]</scope>
    <source>
        <tissue evidence="2">Leaf</tissue>
    </source>
</reference>